<dbReference type="RefSeq" id="WP_303545857.1">
    <property type="nucleotide sequence ID" value="NZ_JAUOTP010000010.1"/>
</dbReference>
<protein>
    <submittedName>
        <fullName evidence="2">Rrf2 family transcriptional regulator</fullName>
    </submittedName>
</protein>
<organism evidence="2 3">
    <name type="scientific">Sphingomonas natans</name>
    <dbReference type="NCBI Taxonomy" id="3063330"/>
    <lineage>
        <taxon>Bacteria</taxon>
        <taxon>Pseudomonadati</taxon>
        <taxon>Pseudomonadota</taxon>
        <taxon>Alphaproteobacteria</taxon>
        <taxon>Sphingomonadales</taxon>
        <taxon>Sphingomonadaceae</taxon>
        <taxon>Sphingomonas</taxon>
    </lineage>
</organism>
<dbReference type="EMBL" id="JAUOTP010000010">
    <property type="protein sequence ID" value="MDO6416382.1"/>
    <property type="molecule type" value="Genomic_DNA"/>
</dbReference>
<evidence type="ECO:0000313" key="3">
    <source>
        <dbReference type="Proteomes" id="UP001169764"/>
    </source>
</evidence>
<evidence type="ECO:0000256" key="1">
    <source>
        <dbReference type="ARBA" id="ARBA00023125"/>
    </source>
</evidence>
<dbReference type="Gene3D" id="1.10.10.10">
    <property type="entry name" value="Winged helix-like DNA-binding domain superfamily/Winged helix DNA-binding domain"/>
    <property type="match status" value="1"/>
</dbReference>
<dbReference type="PANTHER" id="PTHR33221">
    <property type="entry name" value="WINGED HELIX-TURN-HELIX TRANSCRIPTIONAL REGULATOR, RRF2 FAMILY"/>
    <property type="match status" value="1"/>
</dbReference>
<dbReference type="InterPro" id="IPR036390">
    <property type="entry name" value="WH_DNA-bd_sf"/>
</dbReference>
<evidence type="ECO:0000313" key="2">
    <source>
        <dbReference type="EMBL" id="MDO6416382.1"/>
    </source>
</evidence>
<reference evidence="2" key="1">
    <citation type="submission" date="2023-07" db="EMBL/GenBank/DDBJ databases">
        <authorList>
            <person name="Kim M."/>
        </authorList>
    </citation>
    <scope>NUCLEOTIDE SEQUENCE</scope>
    <source>
        <strain evidence="2">BIUV-7</strain>
    </source>
</reference>
<dbReference type="PANTHER" id="PTHR33221:SF5">
    <property type="entry name" value="HTH-TYPE TRANSCRIPTIONAL REGULATOR ISCR"/>
    <property type="match status" value="1"/>
</dbReference>
<name>A0ABT8YEK8_9SPHN</name>
<dbReference type="PROSITE" id="PS51197">
    <property type="entry name" value="HTH_RRF2_2"/>
    <property type="match status" value="1"/>
</dbReference>
<proteinExistence type="predicted"/>
<dbReference type="SUPFAM" id="SSF46785">
    <property type="entry name" value="Winged helix' DNA-binding domain"/>
    <property type="match status" value="1"/>
</dbReference>
<keyword evidence="3" id="KW-1185">Reference proteome</keyword>
<dbReference type="NCBIfam" id="TIGR00738">
    <property type="entry name" value="rrf2_super"/>
    <property type="match status" value="1"/>
</dbReference>
<accession>A0ABT8YEK8</accession>
<keyword evidence="1" id="KW-0238">DNA-binding</keyword>
<gene>
    <name evidence="2" type="ORF">Q4F19_18500</name>
</gene>
<dbReference type="Proteomes" id="UP001169764">
    <property type="component" value="Unassembled WGS sequence"/>
</dbReference>
<dbReference type="Pfam" id="PF02082">
    <property type="entry name" value="Rrf2"/>
    <property type="match status" value="1"/>
</dbReference>
<dbReference type="InterPro" id="IPR036388">
    <property type="entry name" value="WH-like_DNA-bd_sf"/>
</dbReference>
<dbReference type="InterPro" id="IPR000944">
    <property type="entry name" value="Tscrpt_reg_Rrf2"/>
</dbReference>
<comment type="caution">
    <text evidence="2">The sequence shown here is derived from an EMBL/GenBank/DDBJ whole genome shotgun (WGS) entry which is preliminary data.</text>
</comment>
<sequence length="149" mass="16314">MLSQHSRYALKALLHLASCNRVGPQPIVSIAAEANVPRKFLEAIFVDLKRNGFVNSTRGPRGGYVLTRPPAEITFGQVIRSIEGPLALIGCASQKFYRPCRDCPDEGACALRRVMMEAREQLVSVLDNRTLADATSDDFCVVPELAPAE</sequence>